<feature type="signal peptide" evidence="8">
    <location>
        <begin position="1"/>
        <end position="25"/>
    </location>
</feature>
<evidence type="ECO:0000256" key="3">
    <source>
        <dbReference type="ARBA" id="ARBA00012757"/>
    </source>
</evidence>
<protein>
    <recommendedName>
        <fullName evidence="4 7">Trehalase</fullName>
        <ecNumber evidence="3 7">3.2.1.28</ecNumber>
    </recommendedName>
    <alternativeName>
        <fullName evidence="7">Alpha-trehalose glucohydrolase</fullName>
    </alternativeName>
</protein>
<comment type="similarity">
    <text evidence="2 7">Belongs to the glycosyl hydrolase 37 family.</text>
</comment>
<reference evidence="9" key="2">
    <citation type="submission" date="2020-05" db="UniProtKB">
        <authorList>
            <consortium name="EnsemblMetazoa"/>
        </authorList>
    </citation>
    <scope>IDENTIFICATION</scope>
    <source>
        <strain evidence="9">IAEA</strain>
    </source>
</reference>
<dbReference type="PRINTS" id="PR00744">
    <property type="entry name" value="GLHYDRLASE37"/>
</dbReference>
<comment type="catalytic activity">
    <reaction evidence="1 7">
        <text>alpha,alpha-trehalose + H2O = alpha-D-glucose + beta-D-glucose</text>
        <dbReference type="Rhea" id="RHEA:32675"/>
        <dbReference type="ChEBI" id="CHEBI:15377"/>
        <dbReference type="ChEBI" id="CHEBI:15903"/>
        <dbReference type="ChEBI" id="CHEBI:16551"/>
        <dbReference type="ChEBI" id="CHEBI:17925"/>
        <dbReference type="EC" id="3.2.1.28"/>
    </reaction>
</comment>
<evidence type="ECO:0000256" key="4">
    <source>
        <dbReference type="ARBA" id="ARBA00019905"/>
    </source>
</evidence>
<dbReference type="EMBL" id="JXJN01012977">
    <property type="status" value="NOT_ANNOTATED_CDS"/>
    <property type="molecule type" value="Genomic_DNA"/>
</dbReference>
<evidence type="ECO:0000256" key="2">
    <source>
        <dbReference type="ARBA" id="ARBA00005615"/>
    </source>
</evidence>
<dbReference type="EnsemblMetazoa" id="GPPI027601-RA">
    <property type="protein sequence ID" value="GPPI027601-PA"/>
    <property type="gene ID" value="GPPI027601"/>
</dbReference>
<feature type="chain" id="PRO_5008404772" description="Trehalase" evidence="8">
    <location>
        <begin position="26"/>
        <end position="531"/>
    </location>
</feature>
<dbReference type="InterPro" id="IPR018232">
    <property type="entry name" value="Glyco_hydro_37_CS"/>
</dbReference>
<dbReference type="Proteomes" id="UP000092460">
    <property type="component" value="Unassembled WGS sequence"/>
</dbReference>
<keyword evidence="6 7" id="KW-0326">Glycosidase</keyword>
<name>A0A1B0BEP9_9MUSC</name>
<evidence type="ECO:0000313" key="9">
    <source>
        <dbReference type="EnsemblMetazoa" id="GPPI027601-PA"/>
    </source>
</evidence>
<accession>A0A1B0BEP9</accession>
<reference evidence="10" key="1">
    <citation type="submission" date="2015-01" db="EMBL/GenBank/DDBJ databases">
        <authorList>
            <person name="Aksoy S."/>
            <person name="Warren W."/>
            <person name="Wilson R.K."/>
        </authorList>
    </citation>
    <scope>NUCLEOTIDE SEQUENCE [LARGE SCALE GENOMIC DNA]</scope>
    <source>
        <strain evidence="10">IAEA</strain>
    </source>
</reference>
<dbReference type="AlphaFoldDB" id="A0A1B0BEP9"/>
<dbReference type="Gene3D" id="1.50.10.10">
    <property type="match status" value="1"/>
</dbReference>
<evidence type="ECO:0000256" key="7">
    <source>
        <dbReference type="RuleBase" id="RU361180"/>
    </source>
</evidence>
<dbReference type="PROSITE" id="PS00928">
    <property type="entry name" value="TREHALASE_2"/>
    <property type="match status" value="1"/>
</dbReference>
<dbReference type="PANTHER" id="PTHR23403">
    <property type="entry name" value="TREHALASE"/>
    <property type="match status" value="1"/>
</dbReference>
<dbReference type="Pfam" id="PF01204">
    <property type="entry name" value="Trehalase"/>
    <property type="match status" value="1"/>
</dbReference>
<dbReference type="InterPro" id="IPR012341">
    <property type="entry name" value="6hp_glycosidase-like_sf"/>
</dbReference>
<organism evidence="9 10">
    <name type="scientific">Glossina palpalis gambiensis</name>
    <dbReference type="NCBI Taxonomy" id="67801"/>
    <lineage>
        <taxon>Eukaryota</taxon>
        <taxon>Metazoa</taxon>
        <taxon>Ecdysozoa</taxon>
        <taxon>Arthropoda</taxon>
        <taxon>Hexapoda</taxon>
        <taxon>Insecta</taxon>
        <taxon>Pterygota</taxon>
        <taxon>Neoptera</taxon>
        <taxon>Endopterygota</taxon>
        <taxon>Diptera</taxon>
        <taxon>Brachycera</taxon>
        <taxon>Muscomorpha</taxon>
        <taxon>Hippoboscoidea</taxon>
        <taxon>Glossinidae</taxon>
        <taxon>Glossina</taxon>
    </lineage>
</organism>
<dbReference type="EC" id="3.2.1.28" evidence="3 7"/>
<dbReference type="SUPFAM" id="SSF48208">
    <property type="entry name" value="Six-hairpin glycosidases"/>
    <property type="match status" value="1"/>
</dbReference>
<proteinExistence type="inferred from homology"/>
<dbReference type="InterPro" id="IPR001661">
    <property type="entry name" value="Glyco_hydro_37"/>
</dbReference>
<dbReference type="VEuPathDB" id="VectorBase:GPPI027601"/>
<dbReference type="GO" id="GO:0005993">
    <property type="term" value="P:trehalose catabolic process"/>
    <property type="evidence" value="ECO:0007669"/>
    <property type="project" value="TreeGrafter"/>
</dbReference>
<evidence type="ECO:0000256" key="6">
    <source>
        <dbReference type="ARBA" id="ARBA00023295"/>
    </source>
</evidence>
<dbReference type="GO" id="GO:0004555">
    <property type="term" value="F:alpha,alpha-trehalase activity"/>
    <property type="evidence" value="ECO:0007669"/>
    <property type="project" value="UniProtKB-EC"/>
</dbReference>
<dbReference type="PANTHER" id="PTHR23403:SF1">
    <property type="entry name" value="TREHALASE"/>
    <property type="match status" value="1"/>
</dbReference>
<keyword evidence="5 7" id="KW-0378">Hydrolase</keyword>
<evidence type="ECO:0000256" key="8">
    <source>
        <dbReference type="SAM" id="SignalP"/>
    </source>
</evidence>
<sequence>MFPNHVLSLRLLLVSALLLLQTVSARNINTNSTSLRSHRNITKDIPACQIYCYGRLLDTVQMAHLFRDSKTFVDMKLKLPPEQTNANFETFMKKTNNAPSKEQLRAFVTEHFDDLGKEFVPWLPDDWKEHPAFIDHINDPDLKQWGLDLNAIWKDLGRKMIDDVYKNPHYYSIIPIPNPVIVPGGRFREFYYWDSYWIIRGLLYSEMIHTARGMLENFISIVQRFGFIPNGGRIYYSKRSQPPLLAGMIKSYVEFTNDVKFGIDALDVLEHEYEYWMNNHVVQAKDYDLCVYGDSSTGPRPESYREDVETSEAFSTDEAKEKHYKELKAAAASGMDFSSRWFITDKGGNDGNLTDLNTRSIVPVELNAILFWNAKIIADLHGAANNIAKRNEYQTKANKFLEAINAVLWNEEAGVWLDYDLLNEKPRDYFVPTNLSPLWTGAFDSTAIEKLSTSVLKYIENLQLDKYPGGVPNTLYRTGEQWDFPNVWPPMQYILIEGLNNLGTEAAKSLSSKWSHRWRKRGKLMSLVTII</sequence>
<dbReference type="STRING" id="67801.A0A1B0BEP9"/>
<evidence type="ECO:0000256" key="5">
    <source>
        <dbReference type="ARBA" id="ARBA00022801"/>
    </source>
</evidence>
<keyword evidence="10" id="KW-1185">Reference proteome</keyword>
<evidence type="ECO:0000313" key="10">
    <source>
        <dbReference type="Proteomes" id="UP000092460"/>
    </source>
</evidence>
<keyword evidence="8" id="KW-0732">Signal</keyword>
<dbReference type="PROSITE" id="PS00927">
    <property type="entry name" value="TREHALASE_1"/>
    <property type="match status" value="1"/>
</dbReference>
<dbReference type="InterPro" id="IPR008928">
    <property type="entry name" value="6-hairpin_glycosidase_sf"/>
</dbReference>
<evidence type="ECO:0000256" key="1">
    <source>
        <dbReference type="ARBA" id="ARBA00001576"/>
    </source>
</evidence>